<organism evidence="8 9">
    <name type="scientific">Archangium violaceum Cb vi76</name>
    <dbReference type="NCBI Taxonomy" id="1406225"/>
    <lineage>
        <taxon>Bacteria</taxon>
        <taxon>Pseudomonadati</taxon>
        <taxon>Myxococcota</taxon>
        <taxon>Myxococcia</taxon>
        <taxon>Myxococcales</taxon>
        <taxon>Cystobacterineae</taxon>
        <taxon>Archangiaceae</taxon>
        <taxon>Archangium</taxon>
    </lineage>
</organism>
<dbReference type="Proteomes" id="UP000028547">
    <property type="component" value="Unassembled WGS sequence"/>
</dbReference>
<dbReference type="CDD" id="cd14014">
    <property type="entry name" value="STKc_PknB_like"/>
    <property type="match status" value="1"/>
</dbReference>
<dbReference type="SUPFAM" id="SSF48452">
    <property type="entry name" value="TPR-like"/>
    <property type="match status" value="3"/>
</dbReference>
<dbReference type="PROSITE" id="PS00108">
    <property type="entry name" value="PROTEIN_KINASE_ST"/>
    <property type="match status" value="1"/>
</dbReference>
<evidence type="ECO:0000256" key="6">
    <source>
        <dbReference type="SAM" id="MobiDB-lite"/>
    </source>
</evidence>
<dbReference type="InterPro" id="IPR011009">
    <property type="entry name" value="Kinase-like_dom_sf"/>
</dbReference>
<dbReference type="Gene3D" id="1.25.40.10">
    <property type="entry name" value="Tetratricopeptide repeat domain"/>
    <property type="match status" value="3"/>
</dbReference>
<reference evidence="8 9" key="1">
    <citation type="submission" date="2014-07" db="EMBL/GenBank/DDBJ databases">
        <title>Draft Genome Sequence of Gephyronic Acid Producer, Cystobacter violaceus Strain Cb vi76.</title>
        <authorList>
            <person name="Stevens D.C."/>
            <person name="Young J."/>
            <person name="Carmichael R."/>
            <person name="Tan J."/>
            <person name="Taylor R.E."/>
        </authorList>
    </citation>
    <scope>NUCLEOTIDE SEQUENCE [LARGE SCALE GENOMIC DNA]</scope>
    <source>
        <strain evidence="8 9">Cb vi76</strain>
    </source>
</reference>
<dbReference type="Gene3D" id="1.10.510.10">
    <property type="entry name" value="Transferase(Phosphotransferase) domain 1"/>
    <property type="match status" value="1"/>
</dbReference>
<dbReference type="PROSITE" id="PS50011">
    <property type="entry name" value="PROTEIN_KINASE_DOM"/>
    <property type="match status" value="1"/>
</dbReference>
<evidence type="ECO:0000256" key="4">
    <source>
        <dbReference type="ARBA" id="ARBA00022840"/>
    </source>
</evidence>
<feature type="domain" description="Protein kinase" evidence="7">
    <location>
        <begin position="67"/>
        <end position="350"/>
    </location>
</feature>
<dbReference type="RefSeq" id="WP_043394613.1">
    <property type="nucleotide sequence ID" value="NZ_JPMI01000085.1"/>
</dbReference>
<evidence type="ECO:0000259" key="7">
    <source>
        <dbReference type="PROSITE" id="PS50011"/>
    </source>
</evidence>
<dbReference type="InterPro" id="IPR008271">
    <property type="entry name" value="Ser/Thr_kinase_AS"/>
</dbReference>
<dbReference type="GO" id="GO:0004672">
    <property type="term" value="F:protein kinase activity"/>
    <property type="evidence" value="ECO:0007669"/>
    <property type="project" value="InterPro"/>
</dbReference>
<dbReference type="PANTHER" id="PTHR45641:SF19">
    <property type="entry name" value="NEPHROCYSTIN-3"/>
    <property type="match status" value="1"/>
</dbReference>
<dbReference type="SUPFAM" id="SSF56112">
    <property type="entry name" value="Protein kinase-like (PK-like)"/>
    <property type="match status" value="1"/>
</dbReference>
<comment type="caution">
    <text evidence="8">The sequence shown here is derived from an EMBL/GenBank/DDBJ whole genome shotgun (WGS) entry which is preliminary data.</text>
</comment>
<keyword evidence="8" id="KW-0808">Transferase</keyword>
<dbReference type="Pfam" id="PF00069">
    <property type="entry name" value="Pkinase"/>
    <property type="match status" value="1"/>
</dbReference>
<keyword evidence="2 5" id="KW-0547">Nucleotide-binding</keyword>
<protein>
    <submittedName>
        <fullName evidence="8">Protein kinase</fullName>
    </submittedName>
</protein>
<evidence type="ECO:0000256" key="3">
    <source>
        <dbReference type="ARBA" id="ARBA00022803"/>
    </source>
</evidence>
<dbReference type="PANTHER" id="PTHR45641">
    <property type="entry name" value="TETRATRICOPEPTIDE REPEAT PROTEIN (AFU_ORTHOLOGUE AFUA_6G03870)"/>
    <property type="match status" value="1"/>
</dbReference>
<keyword evidence="3" id="KW-0802">TPR repeat</keyword>
<keyword evidence="4 5" id="KW-0067">ATP-binding</keyword>
<dbReference type="GO" id="GO:0005524">
    <property type="term" value="F:ATP binding"/>
    <property type="evidence" value="ECO:0007669"/>
    <property type="project" value="UniProtKB-UniRule"/>
</dbReference>
<evidence type="ECO:0000256" key="2">
    <source>
        <dbReference type="ARBA" id="ARBA00022741"/>
    </source>
</evidence>
<dbReference type="PROSITE" id="PS00107">
    <property type="entry name" value="PROTEIN_KINASE_ATP"/>
    <property type="match status" value="1"/>
</dbReference>
<dbReference type="InterPro" id="IPR019734">
    <property type="entry name" value="TPR_rpt"/>
</dbReference>
<proteinExistence type="predicted"/>
<gene>
    <name evidence="8" type="ORF">Q664_14325</name>
</gene>
<dbReference type="Gene3D" id="3.30.200.20">
    <property type="entry name" value="Phosphorylase Kinase, domain 1"/>
    <property type="match status" value="1"/>
</dbReference>
<keyword evidence="1" id="KW-0677">Repeat</keyword>
<dbReference type="SMART" id="SM00028">
    <property type="entry name" value="TPR"/>
    <property type="match status" value="9"/>
</dbReference>
<dbReference type="AlphaFoldDB" id="A0A084SVY2"/>
<keyword evidence="8" id="KW-0418">Kinase</keyword>
<evidence type="ECO:0000256" key="1">
    <source>
        <dbReference type="ARBA" id="ARBA00022737"/>
    </source>
</evidence>
<evidence type="ECO:0000313" key="9">
    <source>
        <dbReference type="Proteomes" id="UP000028547"/>
    </source>
</evidence>
<evidence type="ECO:0000313" key="8">
    <source>
        <dbReference type="EMBL" id="KFA92617.1"/>
    </source>
</evidence>
<feature type="region of interest" description="Disordered" evidence="6">
    <location>
        <begin position="207"/>
        <end position="232"/>
    </location>
</feature>
<feature type="binding site" evidence="5">
    <location>
        <position position="96"/>
    </location>
    <ligand>
        <name>ATP</name>
        <dbReference type="ChEBI" id="CHEBI:30616"/>
    </ligand>
</feature>
<sequence>MECPNETTLSDFLSGFLSDERRAEVREHILCCPECERVLAAGQSSGPAGPAVEEEAPLARNSTIGRYVVLALLGQGAMGVVYAAYDPELDRQIALKLLRARGQEAHELKQRLLREAQSLARLSHTNVVAIYDVGTCEEGVFLALELVEGATLAGWLERPHTWREVLRVFLEAGQGLAAAHAAGLVHRDVKPSNILVGNDGRARITDFGLAGPPNRNGKAVSPASEDTAAEDVSTGALTRTGALVGTPAYMAPEQLQGQRADALSDQFCFCVALYEALFGVRPFAGHDPEERLRAMREGRVQPPSTRSPVPAKVRRAILKGLSYDPADRHASMEALLSALQPRSRHTLPWVAAALTVPLLFVLVNGTLTRRREVQCQREVDRLAEAWSPEHHERVRAALLGTRKPYAADVWEKVSTALDAHVTQWRTLRMEACLAAEAGENPSAWQTTTCLDTRMWQLSATVETLERADEQILEKASQMVGALEGLTVCRDAPALSARPQPPDALRPRVDAARRRLAEVRVQLEAGRHPEALATTAALLEEVRTLDFRPLEAEVLLEHGHLHGLTGKHKEAEEILYRALWAAEASRDDEVVVRTWSVLVWLVGEQLARADEVDRLAKHARAALERLGSERAPTITTELHLRLGGMLVVQGRLEDAERELTQGLELARGLQGPDSLLAVRFLAQMGRIRSQQIRNAEALELFREAQQVRERLLGPDHPGLAVYLSNTAVALINLGRREEAIEAWRRSLRLQEVAHTPDHPSLAGPLNNLGVALRKEGRLEESRGYLDRALAIMERSKGKDHPDTMLVLCALGQWSMDAQRTEEALEWFERALKSVQTALGPQTPRAALPLAYRGLLHLRANRLREARSDLLRSLELSEQVRGKKGASGSSTIRVLSEVELASGNPKLALEYCLKSQALDEAAQGPAAPDVALGLICQAEVLLTSGEPRRAVPLIERARDIHRQAPRDRSDSAWATFMLARALAEQNPPEAGRANALAQEARVELEALGARGHRKLKALSDWQRQRGTP</sequence>
<dbReference type="Pfam" id="PF13424">
    <property type="entry name" value="TPR_12"/>
    <property type="match status" value="2"/>
</dbReference>
<accession>A0A084SVY2</accession>
<evidence type="ECO:0000256" key="5">
    <source>
        <dbReference type="PROSITE-ProRule" id="PRU10141"/>
    </source>
</evidence>
<dbReference type="EMBL" id="JPMI01000085">
    <property type="protein sequence ID" value="KFA92617.1"/>
    <property type="molecule type" value="Genomic_DNA"/>
</dbReference>
<name>A0A084SVY2_9BACT</name>
<dbReference type="InterPro" id="IPR011990">
    <property type="entry name" value="TPR-like_helical_dom_sf"/>
</dbReference>
<dbReference type="InterPro" id="IPR017441">
    <property type="entry name" value="Protein_kinase_ATP_BS"/>
</dbReference>
<dbReference type="SMART" id="SM00220">
    <property type="entry name" value="S_TKc"/>
    <property type="match status" value="1"/>
</dbReference>
<dbReference type="InterPro" id="IPR000719">
    <property type="entry name" value="Prot_kinase_dom"/>
</dbReference>